<sequence length="114" mass="13332">MQATNMVLMLLKKNHNHLRIFHHGDWTLNVTKSVNMKNAPSPDIIETNLLTKIHDDSNKPEPFFLVQDIIGTNFRTKYHEDWTINVSPRVLTRQMLTPHNTHRATDKSDHKRSP</sequence>
<feature type="region of interest" description="Disordered" evidence="1">
    <location>
        <begin position="93"/>
        <end position="114"/>
    </location>
</feature>
<reference evidence="2" key="2">
    <citation type="submission" date="2020-11" db="EMBL/GenBank/DDBJ databases">
        <authorList>
            <person name="McCartney M.A."/>
            <person name="Auch B."/>
            <person name="Kono T."/>
            <person name="Mallez S."/>
            <person name="Becker A."/>
            <person name="Gohl D.M."/>
            <person name="Silverstein K.A.T."/>
            <person name="Koren S."/>
            <person name="Bechman K.B."/>
            <person name="Herman A."/>
            <person name="Abrahante J.E."/>
            <person name="Garbe J."/>
        </authorList>
    </citation>
    <scope>NUCLEOTIDE SEQUENCE</scope>
    <source>
        <strain evidence="2">Duluth1</strain>
        <tissue evidence="2">Whole animal</tissue>
    </source>
</reference>
<proteinExistence type="predicted"/>
<reference evidence="2" key="1">
    <citation type="journal article" date="2019" name="bioRxiv">
        <title>The Genome of the Zebra Mussel, Dreissena polymorpha: A Resource for Invasive Species Research.</title>
        <authorList>
            <person name="McCartney M.A."/>
            <person name="Auch B."/>
            <person name="Kono T."/>
            <person name="Mallez S."/>
            <person name="Zhang Y."/>
            <person name="Obille A."/>
            <person name="Becker A."/>
            <person name="Abrahante J.E."/>
            <person name="Garbe J."/>
            <person name="Badalamenti J.P."/>
            <person name="Herman A."/>
            <person name="Mangelson H."/>
            <person name="Liachko I."/>
            <person name="Sullivan S."/>
            <person name="Sone E.D."/>
            <person name="Koren S."/>
            <person name="Silverstein K.A.T."/>
            <person name="Beckman K.B."/>
            <person name="Gohl D.M."/>
        </authorList>
    </citation>
    <scope>NUCLEOTIDE SEQUENCE</scope>
    <source>
        <strain evidence="2">Duluth1</strain>
        <tissue evidence="2">Whole animal</tissue>
    </source>
</reference>
<evidence type="ECO:0000256" key="1">
    <source>
        <dbReference type="SAM" id="MobiDB-lite"/>
    </source>
</evidence>
<dbReference type="EMBL" id="JAIWYP010000006">
    <property type="protein sequence ID" value="KAH3805620.1"/>
    <property type="molecule type" value="Genomic_DNA"/>
</dbReference>
<protein>
    <submittedName>
        <fullName evidence="2">Uncharacterized protein</fullName>
    </submittedName>
</protein>
<keyword evidence="3" id="KW-1185">Reference proteome</keyword>
<organism evidence="2 3">
    <name type="scientific">Dreissena polymorpha</name>
    <name type="common">Zebra mussel</name>
    <name type="synonym">Mytilus polymorpha</name>
    <dbReference type="NCBI Taxonomy" id="45954"/>
    <lineage>
        <taxon>Eukaryota</taxon>
        <taxon>Metazoa</taxon>
        <taxon>Spiralia</taxon>
        <taxon>Lophotrochozoa</taxon>
        <taxon>Mollusca</taxon>
        <taxon>Bivalvia</taxon>
        <taxon>Autobranchia</taxon>
        <taxon>Heteroconchia</taxon>
        <taxon>Euheterodonta</taxon>
        <taxon>Imparidentia</taxon>
        <taxon>Neoheterodontei</taxon>
        <taxon>Myida</taxon>
        <taxon>Dreissenoidea</taxon>
        <taxon>Dreissenidae</taxon>
        <taxon>Dreissena</taxon>
    </lineage>
</organism>
<comment type="caution">
    <text evidence="2">The sequence shown here is derived from an EMBL/GenBank/DDBJ whole genome shotgun (WGS) entry which is preliminary data.</text>
</comment>
<evidence type="ECO:0000313" key="2">
    <source>
        <dbReference type="EMBL" id="KAH3805620.1"/>
    </source>
</evidence>
<evidence type="ECO:0000313" key="3">
    <source>
        <dbReference type="Proteomes" id="UP000828390"/>
    </source>
</evidence>
<dbReference type="Proteomes" id="UP000828390">
    <property type="component" value="Unassembled WGS sequence"/>
</dbReference>
<dbReference type="AlphaFoldDB" id="A0A9D4FZ70"/>
<accession>A0A9D4FZ70</accession>
<feature type="compositionally biased region" description="Basic and acidic residues" evidence="1">
    <location>
        <begin position="103"/>
        <end position="114"/>
    </location>
</feature>
<gene>
    <name evidence="2" type="ORF">DPMN_133925</name>
</gene>
<name>A0A9D4FZ70_DREPO</name>